<evidence type="ECO:0000313" key="2">
    <source>
        <dbReference type="EMBL" id="AMB60123.1"/>
    </source>
</evidence>
<dbReference type="InterPro" id="IPR005502">
    <property type="entry name" value="Ribosyl_crysJ1"/>
</dbReference>
<dbReference type="RefSeq" id="WP_067231407.1">
    <property type="nucleotide sequence ID" value="NZ_CP014145.1"/>
</dbReference>
<reference evidence="3" key="2">
    <citation type="submission" date="2016-01" db="EMBL/GenBank/DDBJ databases">
        <title>First complete genome sequence of a species in the genus Microterricola, an extremophilic cold active enzyme producing strain ERGS5:02 isolated from Sikkim Himalaya.</title>
        <authorList>
            <person name="Kumar R."/>
            <person name="Singh D."/>
            <person name="Swarnkar M.K."/>
        </authorList>
    </citation>
    <scope>NUCLEOTIDE SEQUENCE [LARGE SCALE GENOMIC DNA]</scope>
    <source>
        <strain evidence="3">ERGS5:02</strain>
    </source>
</reference>
<evidence type="ECO:0008006" key="4">
    <source>
        <dbReference type="Google" id="ProtNLM"/>
    </source>
</evidence>
<gene>
    <name evidence="2" type="ORF">AWU67_16055</name>
</gene>
<keyword evidence="3" id="KW-1185">Reference proteome</keyword>
<keyword evidence="1" id="KW-0460">Magnesium</keyword>
<organism evidence="2 3">
    <name type="scientific">Microterricola viridarii</name>
    <dbReference type="NCBI Taxonomy" id="412690"/>
    <lineage>
        <taxon>Bacteria</taxon>
        <taxon>Bacillati</taxon>
        <taxon>Actinomycetota</taxon>
        <taxon>Actinomycetes</taxon>
        <taxon>Micrococcales</taxon>
        <taxon>Microbacteriaceae</taxon>
        <taxon>Microterricola</taxon>
    </lineage>
</organism>
<reference evidence="2 3" key="1">
    <citation type="journal article" date="2016" name="J. Biotechnol.">
        <title>First complete genome sequence of a species in the genus Microterricola, an extremophilic cold active enzyme producing bacterial strain ERGS5:02 isolated from Sikkim Himalaya.</title>
        <authorList>
            <person name="Himanshu"/>
            <person name="Swarnkar M.K."/>
            <person name="Singh D."/>
            <person name="Kumar R."/>
        </authorList>
    </citation>
    <scope>NUCLEOTIDE SEQUENCE [LARGE SCALE GENOMIC DNA]</scope>
    <source>
        <strain evidence="2 3">ERGS5:02</strain>
    </source>
</reference>
<feature type="binding site" evidence="1">
    <location>
        <position position="292"/>
    </location>
    <ligand>
        <name>Mg(2+)</name>
        <dbReference type="ChEBI" id="CHEBI:18420"/>
        <label>1</label>
    </ligand>
</feature>
<feature type="binding site" evidence="1">
    <location>
        <position position="74"/>
    </location>
    <ligand>
        <name>Mg(2+)</name>
        <dbReference type="ChEBI" id="CHEBI:18420"/>
        <label>1</label>
    </ligand>
</feature>
<accession>A0A109QXK1</accession>
<comment type="cofactor">
    <cofactor evidence="1">
        <name>Mg(2+)</name>
        <dbReference type="ChEBI" id="CHEBI:18420"/>
    </cofactor>
    <text evidence="1">Binds 2 magnesium ions per subunit.</text>
</comment>
<dbReference type="KEGG" id="mvd:AWU67_16055"/>
<keyword evidence="1" id="KW-0479">Metal-binding</keyword>
<dbReference type="GO" id="GO:0046872">
    <property type="term" value="F:metal ion binding"/>
    <property type="evidence" value="ECO:0007669"/>
    <property type="project" value="UniProtKB-KW"/>
</dbReference>
<dbReference type="Pfam" id="PF03747">
    <property type="entry name" value="ADP_ribosyl_GH"/>
    <property type="match status" value="1"/>
</dbReference>
<dbReference type="SUPFAM" id="SSF101478">
    <property type="entry name" value="ADP-ribosylglycohydrolase"/>
    <property type="match status" value="1"/>
</dbReference>
<evidence type="ECO:0000256" key="1">
    <source>
        <dbReference type="PIRSR" id="PIRSR605502-1"/>
    </source>
</evidence>
<feature type="binding site" evidence="1">
    <location>
        <position position="293"/>
    </location>
    <ligand>
        <name>Mg(2+)</name>
        <dbReference type="ChEBI" id="CHEBI:18420"/>
        <label>1</label>
    </ligand>
</feature>
<dbReference type="OrthoDB" id="2822542at2"/>
<proteinExistence type="predicted"/>
<feature type="binding site" evidence="1">
    <location>
        <position position="76"/>
    </location>
    <ligand>
        <name>Mg(2+)</name>
        <dbReference type="ChEBI" id="CHEBI:18420"/>
        <label>1</label>
    </ligand>
</feature>
<dbReference type="EMBL" id="CP014145">
    <property type="protein sequence ID" value="AMB60123.1"/>
    <property type="molecule type" value="Genomic_DNA"/>
</dbReference>
<name>A0A109QXK1_9MICO</name>
<sequence length="346" mass="35597">MSDSLSRAERAHGTLLGLAVGDSLGIASDYHQSIRDTWVRGMLWRGSAELDAQRVARPMLPFAHSMGSSKPHASDDLETAVVAAKVLLDCTAAGTEPRAEALFTGWQAYMLGDDVWSGIAERSAIINTQRGYVPPITGNDNPAFYTDSAIPAGASIGLRCAGDPSRAADIAADYAAITHAEDGIWATAAMAVAIAALTGGTPLEAALALAEEQIPATSWLGANVARAREITDAATGAFASIPALSAALNSREYSHGGVAPETLPLAFSIVRLCEGRLSEALLVSLAFGRKSDSLPAMVGALVGAIDPSELLGTSWDTDLDAVKGLFVPAIAGTSITELAAALSSAP</sequence>
<dbReference type="Gene3D" id="1.10.4080.10">
    <property type="entry name" value="ADP-ribosylation/Crystallin J1"/>
    <property type="match status" value="1"/>
</dbReference>
<dbReference type="Proteomes" id="UP000058305">
    <property type="component" value="Chromosome"/>
</dbReference>
<feature type="binding site" evidence="1">
    <location>
        <position position="75"/>
    </location>
    <ligand>
        <name>Mg(2+)</name>
        <dbReference type="ChEBI" id="CHEBI:18420"/>
        <label>1</label>
    </ligand>
</feature>
<evidence type="ECO:0000313" key="3">
    <source>
        <dbReference type="Proteomes" id="UP000058305"/>
    </source>
</evidence>
<dbReference type="AlphaFoldDB" id="A0A109QXK1"/>
<dbReference type="InterPro" id="IPR036705">
    <property type="entry name" value="Ribosyl_crysJ1_sf"/>
</dbReference>
<protein>
    <recommendedName>
        <fullName evidence="4">ADP-ribosylglycohydrolase</fullName>
    </recommendedName>
</protein>